<gene>
    <name evidence="1" type="ORF">WKI67_16230</name>
</gene>
<organism evidence="1 2">
    <name type="scientific">Streptomyces achmelvichensis</name>
    <dbReference type="NCBI Taxonomy" id="3134111"/>
    <lineage>
        <taxon>Bacteria</taxon>
        <taxon>Bacillati</taxon>
        <taxon>Actinomycetota</taxon>
        <taxon>Actinomycetes</taxon>
        <taxon>Kitasatosporales</taxon>
        <taxon>Streptomycetaceae</taxon>
        <taxon>Streptomyces</taxon>
    </lineage>
</organism>
<comment type="caution">
    <text evidence="1">The sequence shown here is derived from an EMBL/GenBank/DDBJ whole genome shotgun (WGS) entry which is preliminary data.</text>
</comment>
<name>A0ACC6PTZ6_9ACTN</name>
<keyword evidence="2" id="KW-1185">Reference proteome</keyword>
<sequence>MRGMTLRGTALRRTAPRGTTRRRTAVGRAGEAEPGRARPRRTLAAIAVAGTAVGVLAACEPATGGLSSVAVSVTTDRTGTSTLERIGFDVRWLSCTATLDDAGNPSPSPSRTGTATVDCQGETEAGQKITLKGKVTEERSGRCVRGDLMARVDGKVVFEATVLGNCSATPSNSPRPTPPGSGPRPAVTVTVTVTETADPPGK</sequence>
<protein>
    <submittedName>
        <fullName evidence="1">Uncharacterized protein</fullName>
    </submittedName>
</protein>
<dbReference type="Proteomes" id="UP001377168">
    <property type="component" value="Unassembled WGS sequence"/>
</dbReference>
<evidence type="ECO:0000313" key="1">
    <source>
        <dbReference type="EMBL" id="MEJ8634938.1"/>
    </source>
</evidence>
<dbReference type="EMBL" id="JBBKAJ010000022">
    <property type="protein sequence ID" value="MEJ8634938.1"/>
    <property type="molecule type" value="Genomic_DNA"/>
</dbReference>
<evidence type="ECO:0000313" key="2">
    <source>
        <dbReference type="Proteomes" id="UP001377168"/>
    </source>
</evidence>
<reference evidence="1" key="1">
    <citation type="submission" date="2024-03" db="EMBL/GenBank/DDBJ databases">
        <title>Novel Streptomyces species of biotechnological and ecological value are a feature of Machair soil.</title>
        <authorList>
            <person name="Prole J.R."/>
            <person name="Goodfellow M."/>
            <person name="Allenby N."/>
            <person name="Ward A.C."/>
        </authorList>
    </citation>
    <scope>NUCLEOTIDE SEQUENCE</scope>
    <source>
        <strain evidence="1">MS2.AVA.5</strain>
    </source>
</reference>
<accession>A0ACC6PTZ6</accession>
<proteinExistence type="predicted"/>